<evidence type="ECO:0000313" key="2">
    <source>
        <dbReference type="EMBL" id="MFC5731365.1"/>
    </source>
</evidence>
<dbReference type="Gene3D" id="1.10.10.10">
    <property type="entry name" value="Winged helix-like DNA-binding domain superfamily/Winged helix DNA-binding domain"/>
    <property type="match status" value="1"/>
</dbReference>
<dbReference type="RefSeq" id="WP_136433612.1">
    <property type="nucleotide sequence ID" value="NZ_JBHSNS010000015.1"/>
</dbReference>
<dbReference type="PANTHER" id="PTHR45128">
    <property type="entry name" value="METHYLTRANSFERASE TYPE 11"/>
    <property type="match status" value="1"/>
</dbReference>
<dbReference type="GO" id="GO:0032259">
    <property type="term" value="P:methylation"/>
    <property type="evidence" value="ECO:0007669"/>
    <property type="project" value="UniProtKB-KW"/>
</dbReference>
<name>A0ABW0ZS08_9ACTN</name>
<keyword evidence="2" id="KW-0489">Methyltransferase</keyword>
<dbReference type="InterPro" id="IPR053173">
    <property type="entry name" value="SAM-binding_MTase"/>
</dbReference>
<organism evidence="2 3">
    <name type="scientific">Nocardioides vastitatis</name>
    <dbReference type="NCBI Taxonomy" id="2568655"/>
    <lineage>
        <taxon>Bacteria</taxon>
        <taxon>Bacillati</taxon>
        <taxon>Actinomycetota</taxon>
        <taxon>Actinomycetes</taxon>
        <taxon>Propionibacteriales</taxon>
        <taxon>Nocardioidaceae</taxon>
        <taxon>Nocardioides</taxon>
    </lineage>
</organism>
<evidence type="ECO:0000313" key="3">
    <source>
        <dbReference type="Proteomes" id="UP001596072"/>
    </source>
</evidence>
<dbReference type="Pfam" id="PF21320">
    <property type="entry name" value="WHD_Rv2258c"/>
    <property type="match status" value="1"/>
</dbReference>
<dbReference type="EMBL" id="JBHSNS010000015">
    <property type="protein sequence ID" value="MFC5731365.1"/>
    <property type="molecule type" value="Genomic_DNA"/>
</dbReference>
<sequence>MTTQTTTQTTVDPAQVEELMGRLLNDLAATAGLQMTHIGIKTGLWKAMAGGGWLTPAEVATRSGVAQPYAREWLKHQTASGYVDHDPQSERFALPPAAAAVLADDVQSGIVGGFASMLSAMATDNAMVEEAFRSGGGVGWHQRSAQHWQGMDLATRAEVVPALASQWIPALDGVADKLRAGASVADIGCGYGAALIGIGQAYPSSRCIGFDYHDASIAQARKAAATAGVADHVMFEVADAVAYPGARYDLVLFVDTFHDLGDPLAALRHTRQALADDGTVLLVEFAAADRLEDNLNPMGRLLYASSALVCTANALSQGATDPLGTAPGPARLTELAREAGFTRISRVDVEAPFNLLLELRP</sequence>
<dbReference type="Pfam" id="PF13489">
    <property type="entry name" value="Methyltransf_23"/>
    <property type="match status" value="1"/>
</dbReference>
<keyword evidence="2" id="KW-0808">Transferase</keyword>
<dbReference type="EC" id="2.1.1.-" evidence="2"/>
<evidence type="ECO:0000259" key="1">
    <source>
        <dbReference type="Pfam" id="PF21320"/>
    </source>
</evidence>
<dbReference type="SUPFAM" id="SSF53335">
    <property type="entry name" value="S-adenosyl-L-methionine-dependent methyltransferases"/>
    <property type="match status" value="1"/>
</dbReference>
<dbReference type="GO" id="GO:0008168">
    <property type="term" value="F:methyltransferase activity"/>
    <property type="evidence" value="ECO:0007669"/>
    <property type="project" value="UniProtKB-KW"/>
</dbReference>
<dbReference type="InterPro" id="IPR029063">
    <property type="entry name" value="SAM-dependent_MTases_sf"/>
</dbReference>
<dbReference type="InterPro" id="IPR036390">
    <property type="entry name" value="WH_DNA-bd_sf"/>
</dbReference>
<dbReference type="SUPFAM" id="SSF46785">
    <property type="entry name" value="Winged helix' DNA-binding domain"/>
    <property type="match status" value="1"/>
</dbReference>
<feature type="domain" description="S-adenosylmethionine-dependent methyltransferase Rv2258c-like winged HTH" evidence="1">
    <location>
        <begin position="35"/>
        <end position="103"/>
    </location>
</feature>
<comment type="caution">
    <text evidence="2">The sequence shown here is derived from an EMBL/GenBank/DDBJ whole genome shotgun (WGS) entry which is preliminary data.</text>
</comment>
<reference evidence="3" key="1">
    <citation type="journal article" date="2019" name="Int. J. Syst. Evol. Microbiol.">
        <title>The Global Catalogue of Microorganisms (GCM) 10K type strain sequencing project: providing services to taxonomists for standard genome sequencing and annotation.</title>
        <authorList>
            <consortium name="The Broad Institute Genomics Platform"/>
            <consortium name="The Broad Institute Genome Sequencing Center for Infectious Disease"/>
            <person name="Wu L."/>
            <person name="Ma J."/>
        </authorList>
    </citation>
    <scope>NUCLEOTIDE SEQUENCE [LARGE SCALE GENOMIC DNA]</scope>
    <source>
        <strain evidence="3">YIM 94188</strain>
    </source>
</reference>
<dbReference type="InterPro" id="IPR036388">
    <property type="entry name" value="WH-like_DNA-bd_sf"/>
</dbReference>
<protein>
    <submittedName>
        <fullName evidence="2">Class I SAM-dependent methyltransferase</fullName>
        <ecNumber evidence="2">2.1.1.-</ecNumber>
    </submittedName>
</protein>
<dbReference type="Proteomes" id="UP001596072">
    <property type="component" value="Unassembled WGS sequence"/>
</dbReference>
<dbReference type="CDD" id="cd02440">
    <property type="entry name" value="AdoMet_MTases"/>
    <property type="match status" value="1"/>
</dbReference>
<accession>A0ABW0ZS08</accession>
<dbReference type="PANTHER" id="PTHR45128:SF2">
    <property type="entry name" value="METHYLTRANSFERASE DOMAIN-CONTAINING PROTEIN"/>
    <property type="match status" value="1"/>
</dbReference>
<dbReference type="Gene3D" id="3.40.50.150">
    <property type="entry name" value="Vaccinia Virus protein VP39"/>
    <property type="match status" value="1"/>
</dbReference>
<gene>
    <name evidence="2" type="ORF">ACFPQB_20810</name>
</gene>
<dbReference type="InterPro" id="IPR048711">
    <property type="entry name" value="WHD_Rv2258c"/>
</dbReference>
<proteinExistence type="predicted"/>
<keyword evidence="3" id="KW-1185">Reference proteome</keyword>